<organism evidence="2 3">
    <name type="scientific">Helicobacter pylori (strain J99 / ATCC 700824)</name>
    <name type="common">Campylobacter pylori J99</name>
    <dbReference type="NCBI Taxonomy" id="85963"/>
    <lineage>
        <taxon>Bacteria</taxon>
        <taxon>Pseudomonadati</taxon>
        <taxon>Campylobacterota</taxon>
        <taxon>Epsilonproteobacteria</taxon>
        <taxon>Campylobacterales</taxon>
        <taxon>Helicobacteraceae</taxon>
        <taxon>Helicobacter</taxon>
    </lineage>
</organism>
<dbReference type="AlphaFoldDB" id="Q9ZML0"/>
<dbReference type="PIR" id="C71960">
    <property type="entry name" value="C71960"/>
</dbReference>
<accession>Q9ZML0</accession>
<dbReference type="Gene3D" id="1.10.1220.10">
    <property type="entry name" value="Met repressor-like"/>
    <property type="match status" value="1"/>
</dbReference>
<evidence type="ECO:0000313" key="2">
    <source>
        <dbReference type="EMBL" id="AAD05791.1"/>
    </source>
</evidence>
<protein>
    <submittedName>
        <fullName evidence="2">Putative</fullName>
    </submittedName>
</protein>
<dbReference type="Proteomes" id="UP000000804">
    <property type="component" value="Chromosome"/>
</dbReference>
<name>Q9ZML0_HELPJ</name>
<dbReference type="KEGG" id="hpj:jhp_0208"/>
<dbReference type="SUPFAM" id="SSF47598">
    <property type="entry name" value="Ribbon-helix-helix"/>
    <property type="match status" value="1"/>
</dbReference>
<sequence>MKTTENTDETHLRETKNKLGRKPKADANKKTRAVSLYFSDEQYQKLEKMANEEEESVGSYIKRYILKALRKIEQGGGFIAFNLFLI</sequence>
<feature type="compositionally biased region" description="Basic and acidic residues" evidence="1">
    <location>
        <begin position="8"/>
        <end position="28"/>
    </location>
</feature>
<dbReference type="InterPro" id="IPR031895">
    <property type="entry name" value="RHH_CopG"/>
</dbReference>
<dbReference type="EMBL" id="AE001439">
    <property type="protein sequence ID" value="AAD05791.1"/>
    <property type="molecule type" value="Genomic_DNA"/>
</dbReference>
<evidence type="ECO:0000256" key="1">
    <source>
        <dbReference type="SAM" id="MobiDB-lite"/>
    </source>
</evidence>
<dbReference type="InterPro" id="IPR010985">
    <property type="entry name" value="Ribbon_hlx_hlx"/>
</dbReference>
<gene>
    <name evidence="2" type="ordered locus">jhp_0208</name>
</gene>
<proteinExistence type="predicted"/>
<dbReference type="Pfam" id="PF16777">
    <property type="entry name" value="RHH_7"/>
    <property type="match status" value="1"/>
</dbReference>
<reference evidence="2 3" key="1">
    <citation type="journal article" date="1999" name="Nature">
        <title>Genomic sequence comparison of two unrelated isolates of the human gastric pathogen Helicobacter pylori.</title>
        <authorList>
            <person name="Alm R.A."/>
            <person name="Ling L.-S.L."/>
            <person name="Moir D.T."/>
            <person name="King B.L."/>
            <person name="Brown E.D."/>
            <person name="Doig P.C."/>
            <person name="Smith D.R."/>
            <person name="Noonan B."/>
            <person name="Guild B.C."/>
            <person name="deJonge B.L."/>
            <person name="Carmel G."/>
            <person name="Tummino P.J."/>
            <person name="Caruso A."/>
            <person name="Uria-Nickelsen M."/>
            <person name="Mills D.M."/>
            <person name="Ives C."/>
            <person name="Gibson R."/>
            <person name="Merberg D."/>
            <person name="Mills S.D."/>
            <person name="Jiang Q."/>
            <person name="Taylor D.E."/>
            <person name="Vovis G.F."/>
            <person name="Trust T.J."/>
        </authorList>
    </citation>
    <scope>NUCLEOTIDE SEQUENCE [LARGE SCALE GENOMIC DNA]</scope>
    <source>
        <strain evidence="3">J99 / ATCC 700824</strain>
    </source>
</reference>
<dbReference type="GO" id="GO:0006355">
    <property type="term" value="P:regulation of DNA-templated transcription"/>
    <property type="evidence" value="ECO:0007669"/>
    <property type="project" value="InterPro"/>
</dbReference>
<dbReference type="InterPro" id="IPR013321">
    <property type="entry name" value="Arc_rbn_hlx_hlx"/>
</dbReference>
<feature type="region of interest" description="Disordered" evidence="1">
    <location>
        <begin position="1"/>
        <end position="28"/>
    </location>
</feature>
<evidence type="ECO:0000313" key="3">
    <source>
        <dbReference type="Proteomes" id="UP000000804"/>
    </source>
</evidence>
<dbReference type="RefSeq" id="WP_000858670.1">
    <property type="nucleotide sequence ID" value="NC_000921.1"/>
</dbReference>